<evidence type="ECO:0000256" key="1">
    <source>
        <dbReference type="ARBA" id="ARBA00004141"/>
    </source>
</evidence>
<evidence type="ECO:0000256" key="4">
    <source>
        <dbReference type="SAM" id="Phobius"/>
    </source>
</evidence>
<reference evidence="5" key="1">
    <citation type="submission" date="2015-07" db="EMBL/GenBank/DDBJ databases">
        <title>Transcriptome Assembly of Anthurium amnicola.</title>
        <authorList>
            <person name="Suzuki J."/>
        </authorList>
    </citation>
    <scope>NUCLEOTIDE SEQUENCE</scope>
</reference>
<feature type="non-terminal residue" evidence="5">
    <location>
        <position position="342"/>
    </location>
</feature>
<comment type="similarity">
    <text evidence="2">Belongs to the MscS (TC 1.A.23) family.</text>
</comment>
<feature type="region of interest" description="Disordered" evidence="3">
    <location>
        <begin position="311"/>
        <end position="342"/>
    </location>
</feature>
<organism evidence="5">
    <name type="scientific">Anthurium amnicola</name>
    <dbReference type="NCBI Taxonomy" id="1678845"/>
    <lineage>
        <taxon>Eukaryota</taxon>
        <taxon>Viridiplantae</taxon>
        <taxon>Streptophyta</taxon>
        <taxon>Embryophyta</taxon>
        <taxon>Tracheophyta</taxon>
        <taxon>Spermatophyta</taxon>
        <taxon>Magnoliopsida</taxon>
        <taxon>Liliopsida</taxon>
        <taxon>Araceae</taxon>
        <taxon>Pothoideae</taxon>
        <taxon>Potheae</taxon>
        <taxon>Anthurium</taxon>
    </lineage>
</organism>
<dbReference type="GO" id="GO:0005886">
    <property type="term" value="C:plasma membrane"/>
    <property type="evidence" value="ECO:0007669"/>
    <property type="project" value="TreeGrafter"/>
</dbReference>
<feature type="transmembrane region" description="Helical" evidence="4">
    <location>
        <begin position="217"/>
        <end position="234"/>
    </location>
</feature>
<feature type="region of interest" description="Disordered" evidence="3">
    <location>
        <begin position="1"/>
        <end position="67"/>
    </location>
</feature>
<dbReference type="GO" id="GO:0006820">
    <property type="term" value="P:monoatomic anion transport"/>
    <property type="evidence" value="ECO:0007669"/>
    <property type="project" value="TreeGrafter"/>
</dbReference>
<keyword evidence="4" id="KW-0472">Membrane</keyword>
<dbReference type="GO" id="GO:0008381">
    <property type="term" value="F:mechanosensitive monoatomic ion channel activity"/>
    <property type="evidence" value="ECO:0007669"/>
    <property type="project" value="TreeGrafter"/>
</dbReference>
<feature type="transmembrane region" description="Helical" evidence="4">
    <location>
        <begin position="136"/>
        <end position="157"/>
    </location>
</feature>
<keyword evidence="4" id="KW-0812">Transmembrane</keyword>
<gene>
    <name evidence="5" type="primary">MSL6_0</name>
    <name evidence="5" type="ORF">g.160741</name>
</gene>
<dbReference type="PANTHER" id="PTHR31618:SF26">
    <property type="entry name" value="MECHANOSENSITIVE ION CHANNEL PROTEIN"/>
    <property type="match status" value="1"/>
</dbReference>
<name>A0A1D1XFX0_9ARAE</name>
<proteinExistence type="inferred from homology"/>
<accession>A0A1D1XFX0</accession>
<comment type="subcellular location">
    <subcellularLocation>
        <location evidence="1">Membrane</location>
        <topology evidence="1">Multi-pass membrane protein</topology>
    </subcellularLocation>
</comment>
<feature type="transmembrane region" description="Helical" evidence="4">
    <location>
        <begin position="169"/>
        <end position="196"/>
    </location>
</feature>
<dbReference type="AlphaFoldDB" id="A0A1D1XFX0"/>
<evidence type="ECO:0000256" key="2">
    <source>
        <dbReference type="ARBA" id="ARBA00008017"/>
    </source>
</evidence>
<evidence type="ECO:0000313" key="5">
    <source>
        <dbReference type="EMBL" id="JAT41297.1"/>
    </source>
</evidence>
<feature type="compositionally biased region" description="Low complexity" evidence="3">
    <location>
        <begin position="38"/>
        <end position="59"/>
    </location>
</feature>
<sequence>MPPKLEQVVLDMDQNPSPPVVTLGSKQPRSSPDRADVPKAPSTPTAAAKQQPAGQGRPALTRLPYSKPKSRFVELNQPLPYKLAAPIPEQDSAAAGFDEGDGEDEEAEEAQEVAEQAIREKYIKKHRRRRIRWRPLVEWSSFVVLTAFFACSLALPGRRKERSLWGMPLWKWALLLLVSLCGRLLSGWLVSILAFLIERRYLLEEKVLYFVYGLRRSIQNCIWLGLVLLAWTLLVNTAVEESSDRRHKRLLRFMSRALIAVLVGAVIWLIKIFLVKMLASSFHVATFFDRMKESVFHHYILESLSGPPLDDDEAGRLRTDADDDEYYPPMPTKAAAAGGEGG</sequence>
<dbReference type="EMBL" id="GDJX01026639">
    <property type="protein sequence ID" value="JAT41297.1"/>
    <property type="molecule type" value="Transcribed_RNA"/>
</dbReference>
<keyword evidence="4" id="KW-1133">Transmembrane helix</keyword>
<feature type="transmembrane region" description="Helical" evidence="4">
    <location>
        <begin position="254"/>
        <end position="274"/>
    </location>
</feature>
<dbReference type="PANTHER" id="PTHR31618">
    <property type="entry name" value="MECHANOSENSITIVE ION CHANNEL PROTEIN 5"/>
    <property type="match status" value="1"/>
</dbReference>
<evidence type="ECO:0000256" key="3">
    <source>
        <dbReference type="SAM" id="MobiDB-lite"/>
    </source>
</evidence>
<protein>
    <submittedName>
        <fullName evidence="5">Mechanosensitive ion channel protein 6</fullName>
    </submittedName>
</protein>
<dbReference type="InterPro" id="IPR016688">
    <property type="entry name" value="MscS-like_plants/fungi"/>
</dbReference>
<dbReference type="GO" id="GO:0050982">
    <property type="term" value="P:detection of mechanical stimulus"/>
    <property type="evidence" value="ECO:0007669"/>
    <property type="project" value="TreeGrafter"/>
</dbReference>